<dbReference type="Proteomes" id="UP000094172">
    <property type="component" value="Unassembled WGS sequence"/>
</dbReference>
<proteinExistence type="predicted"/>
<dbReference type="Pfam" id="PF11249">
    <property type="entry name" value="DUF3047"/>
    <property type="match status" value="1"/>
</dbReference>
<organism evidence="1 2">
    <name type="scientific">Methyloceanibacter stevinii</name>
    <dbReference type="NCBI Taxonomy" id="1774970"/>
    <lineage>
        <taxon>Bacteria</taxon>
        <taxon>Pseudomonadati</taxon>
        <taxon>Pseudomonadota</taxon>
        <taxon>Alphaproteobacteria</taxon>
        <taxon>Hyphomicrobiales</taxon>
        <taxon>Hyphomicrobiaceae</taxon>
        <taxon>Methyloceanibacter</taxon>
    </lineage>
</organism>
<evidence type="ECO:0008006" key="3">
    <source>
        <dbReference type="Google" id="ProtNLM"/>
    </source>
</evidence>
<keyword evidence="2" id="KW-1185">Reference proteome</keyword>
<reference evidence="1 2" key="1">
    <citation type="journal article" date="2016" name="Environ. Microbiol.">
        <title>New Methyloceanibacter diversity from North Sea sediments includes methanotroph containing solely the soluble methane monooxygenase.</title>
        <authorList>
            <person name="Vekeman B."/>
            <person name="Kerckhof F.M."/>
            <person name="Cremers G."/>
            <person name="de Vos P."/>
            <person name="Vandamme P."/>
            <person name="Boon N."/>
            <person name="Op den Camp H.J."/>
            <person name="Heylen K."/>
        </authorList>
    </citation>
    <scope>NUCLEOTIDE SEQUENCE [LARGE SCALE GENOMIC DNA]</scope>
    <source>
        <strain evidence="1 2">R-67176</strain>
    </source>
</reference>
<dbReference type="RefSeq" id="WP_069443741.1">
    <property type="nucleotide sequence ID" value="NZ_LPWE01000010.1"/>
</dbReference>
<dbReference type="InterPro" id="IPR021409">
    <property type="entry name" value="DUF3047"/>
</dbReference>
<sequence length="366" mass="40550">MQDRPQLDGASFEAQFTVLLRNAPAGIVKDFSFVQVPSNQPPWLDTGIDIASGDQVSTFAVGTTSLPGTPISFPTALQLWNRIGPDGEIFRGTRTTNSFEAVKPGRLYVGTSFPGEFATRTGGLAVPPEAYAMADGILTLLVIRWQMAPLDALKRLQTVGDVNGMVAAEIDRFATQVPVPKGWEYLWFIGPSEIYKECSDHGHDHAICCHSDNNGALLIKDCVVPLKPGTKVSWSWRMEKLPSEVREDTFPTHDYLSVAVEFDNGQDITYFWSCELPLETTFRCPIPTWAERETHVVVRSGLGDIGKWLSEERDLYKDYAERIGGPMPQKIVKVWLIAVSIFQQTEGKCQFADLAIHGENGTIPVM</sequence>
<evidence type="ECO:0000313" key="2">
    <source>
        <dbReference type="Proteomes" id="UP000094172"/>
    </source>
</evidence>
<dbReference type="AlphaFoldDB" id="A0A1E3VPS4"/>
<dbReference type="STRING" id="1774970.AUC70_00955"/>
<gene>
    <name evidence="1" type="ORF">AUC70_00955</name>
</gene>
<comment type="caution">
    <text evidence="1">The sequence shown here is derived from an EMBL/GenBank/DDBJ whole genome shotgun (WGS) entry which is preliminary data.</text>
</comment>
<accession>A0A1E3VPS4</accession>
<evidence type="ECO:0000313" key="1">
    <source>
        <dbReference type="EMBL" id="ODR95525.1"/>
    </source>
</evidence>
<name>A0A1E3VPS4_9HYPH</name>
<protein>
    <recommendedName>
        <fullName evidence="3">DUF3047 domain-containing protein</fullName>
    </recommendedName>
</protein>
<dbReference type="EMBL" id="LPWE01000010">
    <property type="protein sequence ID" value="ODR95525.1"/>
    <property type="molecule type" value="Genomic_DNA"/>
</dbReference>